<dbReference type="InterPro" id="IPR000847">
    <property type="entry name" value="LysR_HTH_N"/>
</dbReference>
<sequence length="292" mass="33384">MEFRVLEYFLAVVKEESISGAAKFLHLSQPTLSRQLKDMENELGKTLFIRSNRKIKLTEEGLILRKRAEEIIELMKKAQAEINLSDEILAGNIYIGAGETVGVRELIRVFKNLRKEYPLINLHIVSGDKTTVLEDLEHGLIDFALVFGKVDNNRYDGFSLKSVDCFGVMMRKDDPLAEKDIIKPDDLFNKPLILSRQLYKDNNISELLSCDKKKINIVGTYNLLFNGSLMVEEGIGYAICFDNIINVTGDSKLCFRPLSVEIRPKMSLVWKKNQVFTKLSEKFLDNIKNIKD</sequence>
<dbReference type="PANTHER" id="PTHR30419">
    <property type="entry name" value="HTH-TYPE TRANSCRIPTIONAL REGULATOR YBHD"/>
    <property type="match status" value="1"/>
</dbReference>
<dbReference type="PRINTS" id="PR00039">
    <property type="entry name" value="HTHLYSR"/>
</dbReference>
<dbReference type="AlphaFoldDB" id="A0A9D1TJ89"/>
<reference evidence="6" key="2">
    <citation type="submission" date="2021-04" db="EMBL/GenBank/DDBJ databases">
        <authorList>
            <person name="Gilroy R."/>
        </authorList>
    </citation>
    <scope>NUCLEOTIDE SEQUENCE</scope>
    <source>
        <strain evidence="6">CHK193-4272</strain>
    </source>
</reference>
<dbReference type="FunFam" id="1.10.10.10:FF:000001">
    <property type="entry name" value="LysR family transcriptional regulator"/>
    <property type="match status" value="1"/>
</dbReference>
<dbReference type="InterPro" id="IPR036390">
    <property type="entry name" value="WH_DNA-bd_sf"/>
</dbReference>
<organism evidence="6 7">
    <name type="scientific">Candidatus Butyricicoccus avistercoris</name>
    <dbReference type="NCBI Taxonomy" id="2838518"/>
    <lineage>
        <taxon>Bacteria</taxon>
        <taxon>Bacillati</taxon>
        <taxon>Bacillota</taxon>
        <taxon>Clostridia</taxon>
        <taxon>Eubacteriales</taxon>
        <taxon>Butyricicoccaceae</taxon>
        <taxon>Butyricicoccus</taxon>
    </lineage>
</organism>
<dbReference type="Pfam" id="PF00126">
    <property type="entry name" value="HTH_1"/>
    <property type="match status" value="1"/>
</dbReference>
<dbReference type="PANTHER" id="PTHR30419:SF8">
    <property type="entry name" value="NITROGEN ASSIMILATION TRANSCRIPTIONAL ACTIVATOR-RELATED"/>
    <property type="match status" value="1"/>
</dbReference>
<dbReference type="Pfam" id="PF03466">
    <property type="entry name" value="LysR_substrate"/>
    <property type="match status" value="1"/>
</dbReference>
<name>A0A9D1TJ89_9FIRM</name>
<dbReference type="EMBL" id="DXIE01000058">
    <property type="protein sequence ID" value="HIV63106.1"/>
    <property type="molecule type" value="Genomic_DNA"/>
</dbReference>
<dbReference type="GO" id="GO:0003677">
    <property type="term" value="F:DNA binding"/>
    <property type="evidence" value="ECO:0007669"/>
    <property type="project" value="UniProtKB-KW"/>
</dbReference>
<accession>A0A9D1TJ89</accession>
<evidence type="ECO:0000259" key="5">
    <source>
        <dbReference type="PROSITE" id="PS50931"/>
    </source>
</evidence>
<keyword evidence="2" id="KW-0805">Transcription regulation</keyword>
<comment type="similarity">
    <text evidence="1">Belongs to the LysR transcriptional regulatory family.</text>
</comment>
<reference evidence="6" key="1">
    <citation type="journal article" date="2021" name="PeerJ">
        <title>Extensive microbial diversity within the chicken gut microbiome revealed by metagenomics and culture.</title>
        <authorList>
            <person name="Gilroy R."/>
            <person name="Ravi A."/>
            <person name="Getino M."/>
            <person name="Pursley I."/>
            <person name="Horton D.L."/>
            <person name="Alikhan N.F."/>
            <person name="Baker D."/>
            <person name="Gharbi K."/>
            <person name="Hall N."/>
            <person name="Watson M."/>
            <person name="Adriaenssens E.M."/>
            <person name="Foster-Nyarko E."/>
            <person name="Jarju S."/>
            <person name="Secka A."/>
            <person name="Antonio M."/>
            <person name="Oren A."/>
            <person name="Chaudhuri R.R."/>
            <person name="La Ragione R."/>
            <person name="Hildebrand F."/>
            <person name="Pallen M.J."/>
        </authorList>
    </citation>
    <scope>NUCLEOTIDE SEQUENCE</scope>
    <source>
        <strain evidence="6">CHK193-4272</strain>
    </source>
</reference>
<keyword evidence="3" id="KW-0238">DNA-binding</keyword>
<feature type="domain" description="HTH lysR-type" evidence="5">
    <location>
        <begin position="1"/>
        <end position="58"/>
    </location>
</feature>
<dbReference type="CDD" id="cd05466">
    <property type="entry name" value="PBP2_LTTR_substrate"/>
    <property type="match status" value="1"/>
</dbReference>
<protein>
    <submittedName>
        <fullName evidence="6">LysR family transcriptional regulator</fullName>
    </submittedName>
</protein>
<dbReference type="InterPro" id="IPR036388">
    <property type="entry name" value="WH-like_DNA-bd_sf"/>
</dbReference>
<evidence type="ECO:0000256" key="2">
    <source>
        <dbReference type="ARBA" id="ARBA00023015"/>
    </source>
</evidence>
<evidence type="ECO:0000256" key="4">
    <source>
        <dbReference type="ARBA" id="ARBA00023163"/>
    </source>
</evidence>
<dbReference type="InterPro" id="IPR050950">
    <property type="entry name" value="HTH-type_LysR_regulators"/>
</dbReference>
<dbReference type="GO" id="GO:0003700">
    <property type="term" value="F:DNA-binding transcription factor activity"/>
    <property type="evidence" value="ECO:0007669"/>
    <property type="project" value="InterPro"/>
</dbReference>
<dbReference type="SUPFAM" id="SSF46785">
    <property type="entry name" value="Winged helix' DNA-binding domain"/>
    <property type="match status" value="1"/>
</dbReference>
<dbReference type="PROSITE" id="PS50931">
    <property type="entry name" value="HTH_LYSR"/>
    <property type="match status" value="1"/>
</dbReference>
<dbReference type="GO" id="GO:0005829">
    <property type="term" value="C:cytosol"/>
    <property type="evidence" value="ECO:0007669"/>
    <property type="project" value="TreeGrafter"/>
</dbReference>
<proteinExistence type="inferred from homology"/>
<dbReference type="Gene3D" id="3.40.190.290">
    <property type="match status" value="1"/>
</dbReference>
<dbReference type="Gene3D" id="1.10.10.10">
    <property type="entry name" value="Winged helix-like DNA-binding domain superfamily/Winged helix DNA-binding domain"/>
    <property type="match status" value="1"/>
</dbReference>
<gene>
    <name evidence="6" type="ORF">H9746_09775</name>
</gene>
<dbReference type="InterPro" id="IPR005119">
    <property type="entry name" value="LysR_subst-bd"/>
</dbReference>
<evidence type="ECO:0000313" key="6">
    <source>
        <dbReference type="EMBL" id="HIV63106.1"/>
    </source>
</evidence>
<evidence type="ECO:0000256" key="3">
    <source>
        <dbReference type="ARBA" id="ARBA00023125"/>
    </source>
</evidence>
<keyword evidence="4" id="KW-0804">Transcription</keyword>
<evidence type="ECO:0000256" key="1">
    <source>
        <dbReference type="ARBA" id="ARBA00009437"/>
    </source>
</evidence>
<dbReference type="Proteomes" id="UP000886808">
    <property type="component" value="Unassembled WGS sequence"/>
</dbReference>
<dbReference type="SUPFAM" id="SSF53850">
    <property type="entry name" value="Periplasmic binding protein-like II"/>
    <property type="match status" value="1"/>
</dbReference>
<evidence type="ECO:0000313" key="7">
    <source>
        <dbReference type="Proteomes" id="UP000886808"/>
    </source>
</evidence>
<comment type="caution">
    <text evidence="6">The sequence shown here is derived from an EMBL/GenBank/DDBJ whole genome shotgun (WGS) entry which is preliminary data.</text>
</comment>